<dbReference type="GO" id="GO:0004553">
    <property type="term" value="F:hydrolase activity, hydrolyzing O-glycosyl compounds"/>
    <property type="evidence" value="ECO:0007669"/>
    <property type="project" value="InterPro"/>
</dbReference>
<dbReference type="PROSITE" id="PS51762">
    <property type="entry name" value="GH16_2"/>
    <property type="match status" value="1"/>
</dbReference>
<dbReference type="GO" id="GO:0005975">
    <property type="term" value="P:carbohydrate metabolic process"/>
    <property type="evidence" value="ECO:0007669"/>
    <property type="project" value="InterPro"/>
</dbReference>
<dbReference type="Proteomes" id="UP000679220">
    <property type="component" value="Unassembled WGS sequence"/>
</dbReference>
<reference evidence="3" key="2">
    <citation type="submission" date="2021-04" db="EMBL/GenBank/DDBJ databases">
        <authorList>
            <person name="Zhang T."/>
            <person name="Zhang Y."/>
            <person name="Lu D."/>
            <person name="Zuo D."/>
            <person name="Du Z."/>
        </authorList>
    </citation>
    <scope>NUCLEOTIDE SEQUENCE</scope>
    <source>
        <strain evidence="3">JR1</strain>
    </source>
</reference>
<dbReference type="InterPro" id="IPR013320">
    <property type="entry name" value="ConA-like_dom_sf"/>
</dbReference>
<feature type="domain" description="GH16" evidence="2">
    <location>
        <begin position="28"/>
        <end position="264"/>
    </location>
</feature>
<keyword evidence="4" id="KW-1185">Reference proteome</keyword>
<accession>A0A941F5X5</accession>
<organism evidence="3 4">
    <name type="scientific">Carboxylicivirga sediminis</name>
    <dbReference type="NCBI Taxonomy" id="2006564"/>
    <lineage>
        <taxon>Bacteria</taxon>
        <taxon>Pseudomonadati</taxon>
        <taxon>Bacteroidota</taxon>
        <taxon>Bacteroidia</taxon>
        <taxon>Marinilabiliales</taxon>
        <taxon>Marinilabiliaceae</taxon>
        <taxon>Carboxylicivirga</taxon>
    </lineage>
</organism>
<proteinExistence type="inferred from homology"/>
<gene>
    <name evidence="3" type="ORF">KDU71_15475</name>
</gene>
<dbReference type="InterPro" id="IPR050546">
    <property type="entry name" value="Glycosyl_Hydrlase_16"/>
</dbReference>
<dbReference type="Pfam" id="PF00722">
    <property type="entry name" value="Glyco_hydro_16"/>
    <property type="match status" value="1"/>
</dbReference>
<dbReference type="InterPro" id="IPR000757">
    <property type="entry name" value="Beta-glucanase-like"/>
</dbReference>
<protein>
    <submittedName>
        <fullName evidence="3">Glycoside hydrolase family 16 protein</fullName>
    </submittedName>
</protein>
<dbReference type="AlphaFoldDB" id="A0A941F5X5"/>
<comment type="similarity">
    <text evidence="1">Belongs to the glycosyl hydrolase 16 family.</text>
</comment>
<comment type="caution">
    <text evidence="3">The sequence shown here is derived from an EMBL/GenBank/DDBJ whole genome shotgun (WGS) entry which is preliminary data.</text>
</comment>
<dbReference type="PROSITE" id="PS51257">
    <property type="entry name" value="PROKAR_LIPOPROTEIN"/>
    <property type="match status" value="1"/>
</dbReference>
<dbReference type="PANTHER" id="PTHR10963:SF55">
    <property type="entry name" value="GLYCOSIDE HYDROLASE FAMILY 16 PROTEIN"/>
    <property type="match status" value="1"/>
</dbReference>
<dbReference type="Gene3D" id="2.60.120.200">
    <property type="match status" value="1"/>
</dbReference>
<evidence type="ECO:0000313" key="3">
    <source>
        <dbReference type="EMBL" id="MBR8536972.1"/>
    </source>
</evidence>
<dbReference type="SUPFAM" id="SSF49899">
    <property type="entry name" value="Concanavalin A-like lectins/glucanases"/>
    <property type="match status" value="1"/>
</dbReference>
<reference evidence="3" key="1">
    <citation type="journal article" date="2018" name="Int. J. Syst. Evol. Microbiol.">
        <title>Carboxylicivirga sediminis sp. nov., isolated from coastal sediment.</title>
        <authorList>
            <person name="Wang F.Q."/>
            <person name="Ren L.H."/>
            <person name="Zou R.J."/>
            <person name="Sun Y.Z."/>
            <person name="Liu X.J."/>
            <person name="Jiang F."/>
            <person name="Liu L.J."/>
        </authorList>
    </citation>
    <scope>NUCLEOTIDE SEQUENCE</scope>
    <source>
        <strain evidence="3">JR1</strain>
    </source>
</reference>
<evidence type="ECO:0000313" key="4">
    <source>
        <dbReference type="Proteomes" id="UP000679220"/>
    </source>
</evidence>
<dbReference type="CDD" id="cd08023">
    <property type="entry name" value="GH16_laminarinase_like"/>
    <property type="match status" value="1"/>
</dbReference>
<dbReference type="PANTHER" id="PTHR10963">
    <property type="entry name" value="GLYCOSYL HYDROLASE-RELATED"/>
    <property type="match status" value="1"/>
</dbReference>
<dbReference type="RefSeq" id="WP_212191999.1">
    <property type="nucleotide sequence ID" value="NZ_JAGTAR010000025.1"/>
</dbReference>
<keyword evidence="3" id="KW-0378">Hydrolase</keyword>
<evidence type="ECO:0000259" key="2">
    <source>
        <dbReference type="PROSITE" id="PS51762"/>
    </source>
</evidence>
<evidence type="ECO:0000256" key="1">
    <source>
        <dbReference type="ARBA" id="ARBA00006865"/>
    </source>
</evidence>
<dbReference type="EMBL" id="JAGTAR010000025">
    <property type="protein sequence ID" value="MBR8536972.1"/>
    <property type="molecule type" value="Genomic_DNA"/>
</dbReference>
<sequence>MKLIFFLILVSSLSGCQRGNDYQLVWADEFNYNGLPDSTKWSFDTDGNSWQWGNNELQYYTADREENATVRDGVLHIIARKEDGFNQPYTSARLITKGKGDWLYGRMEVKAKLCGGKGAWPAIWMLPTDLEYGAWPASGELDIMEHVGYEPDSVYFTIHTENYNHTKGTQQGNAVFLPDAEEAFHCYAIEWTPESCTFLLDKEEVFQFEKAKQAGSGEWPFDKRFHLLLNVAVGGNWGGKHGVDESMFPCTLQVDYVRVYQKTK</sequence>
<name>A0A941F5X5_9BACT</name>